<feature type="region of interest" description="Disordered" evidence="1">
    <location>
        <begin position="1"/>
        <end position="52"/>
    </location>
</feature>
<protein>
    <submittedName>
        <fullName evidence="2">Uncharacterized protein</fullName>
    </submittedName>
</protein>
<evidence type="ECO:0000256" key="1">
    <source>
        <dbReference type="SAM" id="MobiDB-lite"/>
    </source>
</evidence>
<organism evidence="2 3">
    <name type="scientific">Trichosporon asahii var. asahii (strain CBS 8904)</name>
    <name type="common">Yeast</name>
    <dbReference type="NCBI Taxonomy" id="1220162"/>
    <lineage>
        <taxon>Eukaryota</taxon>
        <taxon>Fungi</taxon>
        <taxon>Dikarya</taxon>
        <taxon>Basidiomycota</taxon>
        <taxon>Agaricomycotina</taxon>
        <taxon>Tremellomycetes</taxon>
        <taxon>Trichosporonales</taxon>
        <taxon>Trichosporonaceae</taxon>
        <taxon>Trichosporon</taxon>
    </lineage>
</organism>
<name>K1W8K3_TRIAC</name>
<dbReference type="HOGENOM" id="CLU_1373076_0_0_1"/>
<dbReference type="Proteomes" id="UP000006757">
    <property type="component" value="Unassembled WGS sequence"/>
</dbReference>
<proteinExistence type="predicted"/>
<sequence length="199" mass="22009">MTRIIQPDPKAVVTTSGDCDGWTERGQQAEEERGTDPSYSLASGTGGGMLDGQRDVRDVRDAHLMRPHRAGGPSRDARLLHSLTLTAPYSRTSGSWRAHAYQMSPSCDEVAAIVTPRETSPPPVSRRKTDSVRKRRPRDRSAAMVPEPMPTQHDQNNNSQLLSRRKAHATICTFERVHISPLPGTACYALVAQRSRSQR</sequence>
<evidence type="ECO:0000313" key="2">
    <source>
        <dbReference type="EMBL" id="EKC97978.1"/>
    </source>
</evidence>
<dbReference type="EMBL" id="AMBO01000400">
    <property type="protein sequence ID" value="EKC97978.1"/>
    <property type="molecule type" value="Genomic_DNA"/>
</dbReference>
<comment type="caution">
    <text evidence="2">The sequence shown here is derived from an EMBL/GenBank/DDBJ whole genome shotgun (WGS) entry which is preliminary data.</text>
</comment>
<feature type="region of interest" description="Disordered" evidence="1">
    <location>
        <begin position="114"/>
        <end position="158"/>
    </location>
</feature>
<reference evidence="2 3" key="1">
    <citation type="journal article" date="2012" name="Eukaryot. Cell">
        <title>Genome sequence of the Trichosporon asahii environmental strain CBS 8904.</title>
        <authorList>
            <person name="Yang R.Y."/>
            <person name="Li H.T."/>
            <person name="Zhu H."/>
            <person name="Zhou G.P."/>
            <person name="Wang M."/>
            <person name="Wang L."/>
        </authorList>
    </citation>
    <scope>NUCLEOTIDE SEQUENCE [LARGE SCALE GENOMIC DNA]</scope>
    <source>
        <strain evidence="2 3">CBS 8904</strain>
    </source>
</reference>
<dbReference type="InParanoid" id="K1W8K3"/>
<gene>
    <name evidence="2" type="ORF">A1Q2_07775</name>
</gene>
<evidence type="ECO:0000313" key="3">
    <source>
        <dbReference type="Proteomes" id="UP000006757"/>
    </source>
</evidence>
<keyword evidence="3" id="KW-1185">Reference proteome</keyword>
<accession>K1W8K3</accession>
<dbReference type="AlphaFoldDB" id="K1W8K3"/>